<dbReference type="EMBL" id="CATZAZ010000001">
    <property type="protein sequence ID" value="CAJ0780356.1"/>
    <property type="molecule type" value="Genomic_DNA"/>
</dbReference>
<keyword evidence="4" id="KW-1185">Reference proteome</keyword>
<dbReference type="AlphaFoldDB" id="A0AAD2F010"/>
<evidence type="ECO:0000313" key="2">
    <source>
        <dbReference type="EMBL" id="CAJ0780356.1"/>
    </source>
</evidence>
<name>A0AAD2F010_9RALS</name>
<dbReference type="Proteomes" id="UP001189773">
    <property type="component" value="Unassembled WGS sequence"/>
</dbReference>
<protein>
    <submittedName>
        <fullName evidence="2">Uncharacterized protein</fullName>
    </submittedName>
</protein>
<dbReference type="Proteomes" id="UP001189756">
    <property type="component" value="Unassembled WGS sequence"/>
</dbReference>
<evidence type="ECO:0000313" key="4">
    <source>
        <dbReference type="Proteomes" id="UP001189773"/>
    </source>
</evidence>
<organism evidence="2 3">
    <name type="scientific">Ralstonia thomasii</name>
    <dbReference type="NCBI Taxonomy" id="3058596"/>
    <lineage>
        <taxon>Bacteria</taxon>
        <taxon>Pseudomonadati</taxon>
        <taxon>Pseudomonadota</taxon>
        <taxon>Betaproteobacteria</taxon>
        <taxon>Burkholderiales</taxon>
        <taxon>Burkholderiaceae</taxon>
        <taxon>Ralstonia</taxon>
    </lineage>
</organism>
<evidence type="ECO:0000313" key="3">
    <source>
        <dbReference type="Proteomes" id="UP001189756"/>
    </source>
</evidence>
<reference evidence="2 4" key="1">
    <citation type="submission" date="2023-07" db="EMBL/GenBank/DDBJ databases">
        <authorList>
            <person name="Peeters C."/>
        </authorList>
    </citation>
    <scope>NUCLEOTIDE SEQUENCE</scope>
    <source>
        <strain evidence="1 4">LMG 18095</strain>
        <strain evidence="2">R-77560</strain>
    </source>
</reference>
<gene>
    <name evidence="1" type="ORF">LMG18095_00526</name>
    <name evidence="2" type="ORF">R77560_00651</name>
</gene>
<accession>A0AAD2F010</accession>
<sequence>MSLVKFGGYTIVELCISSRVPREMYLRAKTWVDRVAAVAIGGLGLHRIFTAPTVGL</sequence>
<proteinExistence type="predicted"/>
<dbReference type="EMBL" id="CATZAR010000001">
    <property type="protein sequence ID" value="CAJ0779232.1"/>
    <property type="molecule type" value="Genomic_DNA"/>
</dbReference>
<comment type="caution">
    <text evidence="2">The sequence shown here is derived from an EMBL/GenBank/DDBJ whole genome shotgun (WGS) entry which is preliminary data.</text>
</comment>
<evidence type="ECO:0000313" key="1">
    <source>
        <dbReference type="EMBL" id="CAJ0779232.1"/>
    </source>
</evidence>